<gene>
    <name evidence="2" type="ORF">F9K91_04965</name>
</gene>
<sequence length="174" mass="19077">MASGISIREAARRLGLAENSVRNRIRNGKLSKSVLPDGTIDPDTFEEEFHNGTDISKQRGNRGKAAKPPPKEAGRFAAMKEAKLAIELQSAKIELDIKNGQLVSRDDAARAVRDLMRAFRDNMLNFAARHGPDIADRFALPVGEFVGVLEAEIRNALNSFADAKSPYKDEGSQD</sequence>
<dbReference type="EMBL" id="WBWA01000003">
    <property type="protein sequence ID" value="KAB2666537.1"/>
    <property type="molecule type" value="Genomic_DNA"/>
</dbReference>
<accession>A0A833CPB1</accession>
<comment type="caution">
    <text evidence="2">The sequence shown here is derived from an EMBL/GenBank/DDBJ whole genome shotgun (WGS) entry which is preliminary data.</text>
</comment>
<reference evidence="2 3" key="1">
    <citation type="submission" date="2019-09" db="EMBL/GenBank/DDBJ databases">
        <title>Taxonomic organization of the family Brucellaceae based on a phylogenomic approach.</title>
        <authorList>
            <person name="Leclercq S."/>
            <person name="Cloeckaert A."/>
            <person name="Zygmunt M.S."/>
        </authorList>
    </citation>
    <scope>NUCLEOTIDE SEQUENCE [LARGE SCALE GENOMIC DNA]</scope>
    <source>
        <strain evidence="2 3">LMG 18957</strain>
    </source>
</reference>
<feature type="region of interest" description="Disordered" evidence="1">
    <location>
        <begin position="27"/>
        <end position="72"/>
    </location>
</feature>
<proteinExistence type="predicted"/>
<keyword evidence="3" id="KW-1185">Reference proteome</keyword>
<evidence type="ECO:0000256" key="1">
    <source>
        <dbReference type="SAM" id="MobiDB-lite"/>
    </source>
</evidence>
<dbReference type="Proteomes" id="UP000430843">
    <property type="component" value="Unassembled WGS sequence"/>
</dbReference>
<dbReference type="RefSeq" id="WP_151677319.1">
    <property type="nucleotide sequence ID" value="NZ_WBWA01000003.1"/>
</dbReference>
<organism evidence="2 3">
    <name type="scientific">Brucella tritici</name>
    <dbReference type="NCBI Taxonomy" id="94626"/>
    <lineage>
        <taxon>Bacteria</taxon>
        <taxon>Pseudomonadati</taxon>
        <taxon>Pseudomonadota</taxon>
        <taxon>Alphaproteobacteria</taxon>
        <taxon>Hyphomicrobiales</taxon>
        <taxon>Brucellaceae</taxon>
        <taxon>Brucella/Ochrobactrum group</taxon>
        <taxon>Brucella</taxon>
    </lineage>
</organism>
<evidence type="ECO:0000313" key="3">
    <source>
        <dbReference type="Proteomes" id="UP000430843"/>
    </source>
</evidence>
<evidence type="ECO:0000313" key="2">
    <source>
        <dbReference type="EMBL" id="KAB2666537.1"/>
    </source>
</evidence>
<protein>
    <submittedName>
        <fullName evidence="2">Uncharacterized protein</fullName>
    </submittedName>
</protein>
<name>A0A833CPB1_9HYPH</name>
<dbReference type="AlphaFoldDB" id="A0A833CPB1"/>